<evidence type="ECO:0000256" key="1">
    <source>
        <dbReference type="SAM" id="MobiDB-lite"/>
    </source>
</evidence>
<name>A0A0F8BGY4_9EURY</name>
<protein>
    <submittedName>
        <fullName evidence="2">Uncharacterized protein</fullName>
    </submittedName>
</protein>
<reference evidence="2 3" key="1">
    <citation type="journal article" date="2015" name="Genome Announc.">
        <title>Draft genome sequence of a Halorubrum H3 strain isolated from the burlinskoye salt lake (Altai Krai, Russia).</title>
        <authorList>
            <person name="Rozanov A.S."/>
            <person name="Bryanskaya A.V."/>
            <person name="Malup T.K."/>
            <person name="Kotenko A.V."/>
            <person name="Peltek S.E."/>
        </authorList>
    </citation>
    <scope>NUCLEOTIDE SEQUENCE [LARGE SCALE GENOMIC DNA]</scope>
    <source>
        <strain evidence="2 3">H3</strain>
    </source>
</reference>
<evidence type="ECO:0000313" key="2">
    <source>
        <dbReference type="EMBL" id="KKF39438.1"/>
    </source>
</evidence>
<dbReference type="AlphaFoldDB" id="A0A0F8BGY4"/>
<keyword evidence="3" id="KW-1185">Reference proteome</keyword>
<comment type="caution">
    <text evidence="2">The sequence shown here is derived from an EMBL/GenBank/DDBJ whole genome shotgun (WGS) entry which is preliminary data.</text>
</comment>
<feature type="region of interest" description="Disordered" evidence="1">
    <location>
        <begin position="1"/>
        <end position="43"/>
    </location>
</feature>
<organism evidence="2 3">
    <name type="scientific">Halorubrum saccharovorum</name>
    <dbReference type="NCBI Taxonomy" id="2248"/>
    <lineage>
        <taxon>Archaea</taxon>
        <taxon>Methanobacteriati</taxon>
        <taxon>Methanobacteriota</taxon>
        <taxon>Stenosarchaea group</taxon>
        <taxon>Halobacteria</taxon>
        <taxon>Halobacteriales</taxon>
        <taxon>Haloferacaceae</taxon>
        <taxon>Halorubrum</taxon>
    </lineage>
</organism>
<gene>
    <name evidence="2" type="ORF">FK85_28465</name>
</gene>
<dbReference type="Proteomes" id="UP000053331">
    <property type="component" value="Unassembled WGS sequence"/>
</dbReference>
<sequence>MAGPDRRRKPWELTGNTAGDGDDVDLQTPLASSSMAGGRTPAIRRRRRVKRLRLRRLQVSDTADTDRYLYRDGDWRGSF</sequence>
<proteinExistence type="predicted"/>
<accession>A0A0F8BGY4</accession>
<evidence type="ECO:0000313" key="3">
    <source>
        <dbReference type="Proteomes" id="UP000053331"/>
    </source>
</evidence>
<dbReference type="EMBL" id="JNFH02000050">
    <property type="protein sequence ID" value="KKF39438.1"/>
    <property type="molecule type" value="Genomic_DNA"/>
</dbReference>